<protein>
    <submittedName>
        <fullName evidence="1">Uncharacterized protein</fullName>
    </submittedName>
</protein>
<gene>
    <name evidence="1" type="ORF">TMSB3V08_LOCUS8384</name>
</gene>
<sequence length="258" mass="29048">MLPPSGMMSHADHRTGGRVIHMDHHRRDIPQPRLRPTLYPADACLTEVTLLQAGPMTCYFPRVLKRYFVQSVHSTLHRDILTTRTCTFVGQGMRNDLLYRKFFRGEIADSRCGGGAIGNTALQLRRTLQCDFQARRQPGRSRRLVGSASPVRCPIAHFHTSFTSRSRLTGPLTPSFQMRKGMSAYGMTRSPFEAHFILAYWSRVRRFSAGNFLVPTLWPNWACGRARSAARTLSLSLGVGTQGEVDSYPTGIRTSIYT</sequence>
<reference evidence="1" key="1">
    <citation type="submission" date="2020-11" db="EMBL/GenBank/DDBJ databases">
        <authorList>
            <person name="Tran Van P."/>
        </authorList>
    </citation>
    <scope>NUCLEOTIDE SEQUENCE</scope>
</reference>
<proteinExistence type="predicted"/>
<dbReference type="EMBL" id="OB795093">
    <property type="protein sequence ID" value="CAD7431659.1"/>
    <property type="molecule type" value="Genomic_DNA"/>
</dbReference>
<dbReference type="AlphaFoldDB" id="A0A7R9EFI0"/>
<name>A0A7R9EFI0_9NEOP</name>
<evidence type="ECO:0000313" key="1">
    <source>
        <dbReference type="EMBL" id="CAD7431659.1"/>
    </source>
</evidence>
<organism evidence="1">
    <name type="scientific">Timema monikensis</name>
    <dbReference type="NCBI Taxonomy" id="170555"/>
    <lineage>
        <taxon>Eukaryota</taxon>
        <taxon>Metazoa</taxon>
        <taxon>Ecdysozoa</taxon>
        <taxon>Arthropoda</taxon>
        <taxon>Hexapoda</taxon>
        <taxon>Insecta</taxon>
        <taxon>Pterygota</taxon>
        <taxon>Neoptera</taxon>
        <taxon>Polyneoptera</taxon>
        <taxon>Phasmatodea</taxon>
        <taxon>Timematodea</taxon>
        <taxon>Timematoidea</taxon>
        <taxon>Timematidae</taxon>
        <taxon>Timema</taxon>
    </lineage>
</organism>
<accession>A0A7R9EFI0</accession>